<keyword evidence="3" id="KW-1185">Reference proteome</keyword>
<evidence type="ECO:0000256" key="1">
    <source>
        <dbReference type="SAM" id="MobiDB-lite"/>
    </source>
</evidence>
<protein>
    <submittedName>
        <fullName evidence="2">Uncharacterized protein</fullName>
    </submittedName>
</protein>
<proteinExistence type="predicted"/>
<sequence length="113" mass="12449">MKNEWLCPLCPRAWIYGHCGQGPAPTDAKSNNAQDADRTPNSEDAKSHEDDSTPEGHTDKHRNSMANKIIIGNDVMGRISLPCVCLWGGNARVPSPDHSRINSSTELRNNIQK</sequence>
<feature type="region of interest" description="Disordered" evidence="1">
    <location>
        <begin position="21"/>
        <end position="65"/>
    </location>
</feature>
<dbReference type="EnsemblMetazoa" id="G3535.1">
    <property type="protein sequence ID" value="G3535.1:cds"/>
    <property type="gene ID" value="G3535"/>
</dbReference>
<organism evidence="2 3">
    <name type="scientific">Magallana gigas</name>
    <name type="common">Pacific oyster</name>
    <name type="synonym">Crassostrea gigas</name>
    <dbReference type="NCBI Taxonomy" id="29159"/>
    <lineage>
        <taxon>Eukaryota</taxon>
        <taxon>Metazoa</taxon>
        <taxon>Spiralia</taxon>
        <taxon>Lophotrochozoa</taxon>
        <taxon>Mollusca</taxon>
        <taxon>Bivalvia</taxon>
        <taxon>Autobranchia</taxon>
        <taxon>Pteriomorphia</taxon>
        <taxon>Ostreida</taxon>
        <taxon>Ostreoidea</taxon>
        <taxon>Ostreidae</taxon>
        <taxon>Magallana</taxon>
    </lineage>
</organism>
<dbReference type="AlphaFoldDB" id="A0A8W8MZW6"/>
<reference evidence="2" key="1">
    <citation type="submission" date="2022-08" db="UniProtKB">
        <authorList>
            <consortium name="EnsemblMetazoa"/>
        </authorList>
    </citation>
    <scope>IDENTIFICATION</scope>
    <source>
        <strain evidence="2">05x7-T-G4-1.051#20</strain>
    </source>
</reference>
<feature type="compositionally biased region" description="Basic and acidic residues" evidence="1">
    <location>
        <begin position="35"/>
        <end position="62"/>
    </location>
</feature>
<accession>A0A8W8MZW6</accession>
<feature type="region of interest" description="Disordered" evidence="1">
    <location>
        <begin position="92"/>
        <end position="113"/>
    </location>
</feature>
<evidence type="ECO:0000313" key="2">
    <source>
        <dbReference type="EnsemblMetazoa" id="G3535.1:cds"/>
    </source>
</evidence>
<name>A0A8W8MZW6_MAGGI</name>
<dbReference type="Proteomes" id="UP000005408">
    <property type="component" value="Unassembled WGS sequence"/>
</dbReference>
<evidence type="ECO:0000313" key="3">
    <source>
        <dbReference type="Proteomes" id="UP000005408"/>
    </source>
</evidence>
<feature type="compositionally biased region" description="Polar residues" evidence="1">
    <location>
        <begin position="101"/>
        <end position="113"/>
    </location>
</feature>